<keyword evidence="2" id="KW-1185">Reference proteome</keyword>
<reference evidence="1 2" key="1">
    <citation type="submission" date="2020-12" db="EMBL/GenBank/DDBJ databases">
        <authorList>
            <person name="Ruan W."/>
            <person name="Khan S.A."/>
            <person name="Jeon C.O."/>
        </authorList>
    </citation>
    <scope>NUCLEOTIDE SEQUENCE [LARGE SCALE GENOMIC DNA]</scope>
    <source>
        <strain evidence="1 2">MA-13</strain>
    </source>
</reference>
<protein>
    <submittedName>
        <fullName evidence="1">Uncharacterized protein</fullName>
    </submittedName>
</protein>
<evidence type="ECO:0000313" key="1">
    <source>
        <dbReference type="EMBL" id="MBZ9609985.1"/>
    </source>
</evidence>
<organism evidence="1 2">
    <name type="scientific">Rheinheimera maricola</name>
    <dbReference type="NCBI Taxonomy" id="2793282"/>
    <lineage>
        <taxon>Bacteria</taxon>
        <taxon>Pseudomonadati</taxon>
        <taxon>Pseudomonadota</taxon>
        <taxon>Gammaproteobacteria</taxon>
        <taxon>Chromatiales</taxon>
        <taxon>Chromatiaceae</taxon>
        <taxon>Rheinheimera</taxon>
    </lineage>
</organism>
<dbReference type="EMBL" id="JAERPS020000001">
    <property type="protein sequence ID" value="MBZ9609985.1"/>
    <property type="molecule type" value="Genomic_DNA"/>
</dbReference>
<proteinExistence type="predicted"/>
<reference evidence="1 2" key="2">
    <citation type="submission" date="2021-08" db="EMBL/GenBank/DDBJ databases">
        <title>Rheinheimera aquimaris sp. nov., isolated from seawater of the East Sea in Korea.</title>
        <authorList>
            <person name="Kim K.H."/>
            <person name="Wenting R."/>
            <person name="Kim K.R."/>
            <person name="Jeon C.O."/>
        </authorList>
    </citation>
    <scope>NUCLEOTIDE SEQUENCE [LARGE SCALE GENOMIC DNA]</scope>
    <source>
        <strain evidence="1 2">MA-13</strain>
    </source>
</reference>
<evidence type="ECO:0000313" key="2">
    <source>
        <dbReference type="Proteomes" id="UP000663814"/>
    </source>
</evidence>
<sequence>MNDDFGSKVAIVNTDTALGMPKPQQRGLLGVIARFIWIVITSRLSGRYKKSALFDASGLPVVAPKILSTEELAALKKAV</sequence>
<comment type="caution">
    <text evidence="1">The sequence shown here is derived from an EMBL/GenBank/DDBJ whole genome shotgun (WGS) entry which is preliminary data.</text>
</comment>
<dbReference type="Proteomes" id="UP000663814">
    <property type="component" value="Unassembled WGS sequence"/>
</dbReference>
<dbReference type="RefSeq" id="WP_205312564.1">
    <property type="nucleotide sequence ID" value="NZ_JAERPS020000001.1"/>
</dbReference>
<accession>A0ABS7X321</accession>
<name>A0ABS7X321_9GAMM</name>
<gene>
    <name evidence="1" type="ORF">I4W93_000055</name>
</gene>